<gene>
    <name evidence="1" type="ORF">SDC9_177353</name>
</gene>
<organism evidence="1">
    <name type="scientific">bioreactor metagenome</name>
    <dbReference type="NCBI Taxonomy" id="1076179"/>
    <lineage>
        <taxon>unclassified sequences</taxon>
        <taxon>metagenomes</taxon>
        <taxon>ecological metagenomes</taxon>
    </lineage>
</organism>
<accession>A0A645GVW6</accession>
<evidence type="ECO:0000313" key="1">
    <source>
        <dbReference type="EMBL" id="MPN29899.1"/>
    </source>
</evidence>
<protein>
    <submittedName>
        <fullName evidence="1">Uncharacterized protein</fullName>
    </submittedName>
</protein>
<proteinExistence type="predicted"/>
<comment type="caution">
    <text evidence="1">The sequence shown here is derived from an EMBL/GenBank/DDBJ whole genome shotgun (WGS) entry which is preliminary data.</text>
</comment>
<dbReference type="AlphaFoldDB" id="A0A645GVW6"/>
<reference evidence="1" key="1">
    <citation type="submission" date="2019-08" db="EMBL/GenBank/DDBJ databases">
        <authorList>
            <person name="Kucharzyk K."/>
            <person name="Murdoch R.W."/>
            <person name="Higgins S."/>
            <person name="Loffler F."/>
        </authorList>
    </citation>
    <scope>NUCLEOTIDE SEQUENCE</scope>
</reference>
<name>A0A645GVW6_9ZZZZ</name>
<dbReference type="EMBL" id="VSSQ01080795">
    <property type="protein sequence ID" value="MPN29899.1"/>
    <property type="molecule type" value="Genomic_DNA"/>
</dbReference>
<sequence>MPSSIAHLDRVAQRVEERHRVRIRPALLVWIPRAVHREKRHLRHVNQRRHGLWLIERLLFLDKIINGIHTRFPFLLC</sequence>